<accession>A0A448XNE0</accession>
<reference evidence="1" key="1">
    <citation type="submission" date="2018-11" db="EMBL/GenBank/DDBJ databases">
        <authorList>
            <consortium name="Pathogen Informatics"/>
        </authorList>
    </citation>
    <scope>NUCLEOTIDE SEQUENCE</scope>
</reference>
<dbReference type="AlphaFoldDB" id="A0A448XNE0"/>
<proteinExistence type="predicted"/>
<evidence type="ECO:0000313" key="1">
    <source>
        <dbReference type="EMBL" id="VEL40923.1"/>
    </source>
</evidence>
<organism evidence="1 2">
    <name type="scientific">Protopolystoma xenopodis</name>
    <dbReference type="NCBI Taxonomy" id="117903"/>
    <lineage>
        <taxon>Eukaryota</taxon>
        <taxon>Metazoa</taxon>
        <taxon>Spiralia</taxon>
        <taxon>Lophotrochozoa</taxon>
        <taxon>Platyhelminthes</taxon>
        <taxon>Monogenea</taxon>
        <taxon>Polyopisthocotylea</taxon>
        <taxon>Polystomatidea</taxon>
        <taxon>Polystomatidae</taxon>
        <taxon>Protopolystoma</taxon>
    </lineage>
</organism>
<comment type="caution">
    <text evidence="1">The sequence shown here is derived from an EMBL/GenBank/DDBJ whole genome shotgun (WGS) entry which is preliminary data.</text>
</comment>
<sequence length="149" mass="16729">MNFFTYIIWLFWSLCLTYIDIHLGSTLSRRLVIVISELNISALVAARLWVDSPGPCQQVAHVPNGFASVPPGPFLAVKPVRRFSPGLAEFSRTVVRLGFRRISKVIPNLYLMGVWRADLVLLQRLSLGSTISLFTDNRCSFGYLMVALV</sequence>
<name>A0A448XNE0_9PLAT</name>
<evidence type="ECO:0000313" key="2">
    <source>
        <dbReference type="Proteomes" id="UP000784294"/>
    </source>
</evidence>
<dbReference type="EMBL" id="CAAALY010267054">
    <property type="protein sequence ID" value="VEL40923.1"/>
    <property type="molecule type" value="Genomic_DNA"/>
</dbReference>
<protein>
    <submittedName>
        <fullName evidence="1">Uncharacterized protein</fullName>
    </submittedName>
</protein>
<dbReference type="Proteomes" id="UP000784294">
    <property type="component" value="Unassembled WGS sequence"/>
</dbReference>
<gene>
    <name evidence="1" type="ORF">PXEA_LOCUS34363</name>
</gene>
<keyword evidence="2" id="KW-1185">Reference proteome</keyword>